<feature type="non-terminal residue" evidence="2">
    <location>
        <position position="1"/>
    </location>
</feature>
<feature type="non-terminal residue" evidence="2">
    <location>
        <position position="82"/>
    </location>
</feature>
<protein>
    <submittedName>
        <fullName evidence="2">Uncharacterized protein</fullName>
    </submittedName>
</protein>
<dbReference type="EMBL" id="BTSX01000005">
    <property type="protein sequence ID" value="GMT02188.1"/>
    <property type="molecule type" value="Genomic_DNA"/>
</dbReference>
<gene>
    <name evidence="2" type="ORF">PENTCL1PPCAC_24362</name>
</gene>
<feature type="compositionally biased region" description="Basic and acidic residues" evidence="1">
    <location>
        <begin position="13"/>
        <end position="22"/>
    </location>
</feature>
<evidence type="ECO:0000313" key="3">
    <source>
        <dbReference type="Proteomes" id="UP001432027"/>
    </source>
</evidence>
<feature type="region of interest" description="Disordered" evidence="1">
    <location>
        <begin position="1"/>
        <end position="74"/>
    </location>
</feature>
<comment type="caution">
    <text evidence="2">The sequence shown here is derived from an EMBL/GenBank/DDBJ whole genome shotgun (WGS) entry which is preliminary data.</text>
</comment>
<dbReference type="AlphaFoldDB" id="A0AAV5U6U5"/>
<evidence type="ECO:0000313" key="2">
    <source>
        <dbReference type="EMBL" id="GMT02188.1"/>
    </source>
</evidence>
<proteinExistence type="predicted"/>
<accession>A0AAV5U6U5</accession>
<sequence>KVEIPVVTMTQKDQTDDHDVIKAGHAPSSTSGVDTHHTVKKELKAHVQKPVKVEETKKESPATPPKLAPTQNLFVLEHADAF</sequence>
<evidence type="ECO:0000256" key="1">
    <source>
        <dbReference type="SAM" id="MobiDB-lite"/>
    </source>
</evidence>
<reference evidence="2" key="1">
    <citation type="submission" date="2023-10" db="EMBL/GenBank/DDBJ databases">
        <title>Genome assembly of Pristionchus species.</title>
        <authorList>
            <person name="Yoshida K."/>
            <person name="Sommer R.J."/>
        </authorList>
    </citation>
    <scope>NUCLEOTIDE SEQUENCE</scope>
    <source>
        <strain evidence="2">RS0144</strain>
    </source>
</reference>
<keyword evidence="3" id="KW-1185">Reference proteome</keyword>
<name>A0AAV5U6U5_9BILA</name>
<organism evidence="2 3">
    <name type="scientific">Pristionchus entomophagus</name>
    <dbReference type="NCBI Taxonomy" id="358040"/>
    <lineage>
        <taxon>Eukaryota</taxon>
        <taxon>Metazoa</taxon>
        <taxon>Ecdysozoa</taxon>
        <taxon>Nematoda</taxon>
        <taxon>Chromadorea</taxon>
        <taxon>Rhabditida</taxon>
        <taxon>Rhabditina</taxon>
        <taxon>Diplogasteromorpha</taxon>
        <taxon>Diplogasteroidea</taxon>
        <taxon>Neodiplogasteridae</taxon>
        <taxon>Pristionchus</taxon>
    </lineage>
</organism>
<feature type="compositionally biased region" description="Basic and acidic residues" evidence="1">
    <location>
        <begin position="34"/>
        <end position="60"/>
    </location>
</feature>
<dbReference type="Proteomes" id="UP001432027">
    <property type="component" value="Unassembled WGS sequence"/>
</dbReference>